<evidence type="ECO:0000256" key="1">
    <source>
        <dbReference type="ARBA" id="ARBA00023002"/>
    </source>
</evidence>
<organism evidence="3">
    <name type="scientific">Aureoumbra lagunensis</name>
    <dbReference type="NCBI Taxonomy" id="44058"/>
    <lineage>
        <taxon>Eukaryota</taxon>
        <taxon>Sar</taxon>
        <taxon>Stramenopiles</taxon>
        <taxon>Ochrophyta</taxon>
        <taxon>Pelagophyceae</taxon>
        <taxon>Pelagomonadales</taxon>
        <taxon>Aureoumbra</taxon>
    </lineage>
</organism>
<dbReference type="PANTHER" id="PTHR43658:SF8">
    <property type="entry name" value="17-BETA-HYDROXYSTEROID DEHYDROGENASE 14-RELATED"/>
    <property type="match status" value="1"/>
</dbReference>
<proteinExistence type="inferred from homology"/>
<dbReference type="EMBL" id="HBIJ01017468">
    <property type="protein sequence ID" value="CAE0370840.1"/>
    <property type="molecule type" value="Transcribed_RNA"/>
</dbReference>
<evidence type="ECO:0008006" key="7">
    <source>
        <dbReference type="Google" id="ProtNLM"/>
    </source>
</evidence>
<sequence length="235" mass="25267">MQAIVFGGSSGLGAATARALSERFAKVLIADKKVVERKENTEFVECNVCSEKDVSKAFDRVPDANVAINCAGIGFARKVFSKKHGTHPLEDFERVLRVNVLGSFNVARLASERFVQRNTNGLIINTASIAAFEGQRGQVAYAASKGAVAAMTLPLARDLAEHSIRVVTIAPGLFRTPLLEALPESVQTDLANSILFPSRLGLPEEFAKLVLAIIDNDYINGTVIRLDGALRMPSG</sequence>
<dbReference type="EMBL" id="HBIJ01017472">
    <property type="protein sequence ID" value="CAE0370843.1"/>
    <property type="molecule type" value="Transcribed_RNA"/>
</dbReference>
<dbReference type="InterPro" id="IPR020904">
    <property type="entry name" value="Sc_DH/Rdtase_CS"/>
</dbReference>
<name>A0A6S8E358_9STRA</name>
<dbReference type="AlphaFoldDB" id="A0A6S8E358"/>
<gene>
    <name evidence="3" type="ORF">ALAG00032_LOCUS11618</name>
    <name evidence="4" type="ORF">ALAG00032_LOCUS11619</name>
    <name evidence="5" type="ORF">ALAG00032_LOCUS11620</name>
    <name evidence="6" type="ORF">ALAG00032_LOCUS11622</name>
</gene>
<evidence type="ECO:0000313" key="3">
    <source>
        <dbReference type="EMBL" id="CAE0370839.1"/>
    </source>
</evidence>
<keyword evidence="1" id="KW-0560">Oxidoreductase</keyword>
<dbReference type="EMBL" id="HBIJ01017469">
    <property type="protein sequence ID" value="CAE0370841.1"/>
    <property type="molecule type" value="Transcribed_RNA"/>
</dbReference>
<dbReference type="PANTHER" id="PTHR43658">
    <property type="entry name" value="SHORT-CHAIN DEHYDROGENASE/REDUCTASE"/>
    <property type="match status" value="1"/>
</dbReference>
<reference evidence="3" key="1">
    <citation type="submission" date="2021-01" db="EMBL/GenBank/DDBJ databases">
        <authorList>
            <person name="Corre E."/>
            <person name="Pelletier E."/>
            <person name="Niang G."/>
            <person name="Scheremetjew M."/>
            <person name="Finn R."/>
            <person name="Kale V."/>
            <person name="Holt S."/>
            <person name="Cochrane G."/>
            <person name="Meng A."/>
            <person name="Brown T."/>
            <person name="Cohen L."/>
        </authorList>
    </citation>
    <scope>NUCLEOTIDE SEQUENCE</scope>
    <source>
        <strain evidence="3">CCMP1510</strain>
    </source>
</reference>
<dbReference type="PRINTS" id="PR00080">
    <property type="entry name" value="SDRFAMILY"/>
</dbReference>
<dbReference type="InterPro" id="IPR036291">
    <property type="entry name" value="NAD(P)-bd_dom_sf"/>
</dbReference>
<evidence type="ECO:0000313" key="6">
    <source>
        <dbReference type="EMBL" id="CAE0370843.1"/>
    </source>
</evidence>
<dbReference type="PROSITE" id="PS00061">
    <property type="entry name" value="ADH_SHORT"/>
    <property type="match status" value="1"/>
</dbReference>
<dbReference type="PRINTS" id="PR00081">
    <property type="entry name" value="GDHRDH"/>
</dbReference>
<dbReference type="EMBL" id="HBIJ01017466">
    <property type="protein sequence ID" value="CAE0370839.1"/>
    <property type="molecule type" value="Transcribed_RNA"/>
</dbReference>
<evidence type="ECO:0000313" key="5">
    <source>
        <dbReference type="EMBL" id="CAE0370841.1"/>
    </source>
</evidence>
<dbReference type="SUPFAM" id="SSF51735">
    <property type="entry name" value="NAD(P)-binding Rossmann-fold domains"/>
    <property type="match status" value="1"/>
</dbReference>
<dbReference type="Gene3D" id="3.40.50.720">
    <property type="entry name" value="NAD(P)-binding Rossmann-like Domain"/>
    <property type="match status" value="1"/>
</dbReference>
<protein>
    <recommendedName>
        <fullName evidence="7">3-hydroxyacyl-CoA dehydrogenase</fullName>
    </recommendedName>
</protein>
<dbReference type="InterPro" id="IPR002347">
    <property type="entry name" value="SDR_fam"/>
</dbReference>
<comment type="similarity">
    <text evidence="2">Belongs to the short-chain dehydrogenases/reductases (SDR) family.</text>
</comment>
<dbReference type="GO" id="GO:0016491">
    <property type="term" value="F:oxidoreductase activity"/>
    <property type="evidence" value="ECO:0007669"/>
    <property type="project" value="UniProtKB-KW"/>
</dbReference>
<dbReference type="Pfam" id="PF00106">
    <property type="entry name" value="adh_short"/>
    <property type="match status" value="1"/>
</dbReference>
<evidence type="ECO:0000256" key="2">
    <source>
        <dbReference type="RuleBase" id="RU000363"/>
    </source>
</evidence>
<evidence type="ECO:0000313" key="4">
    <source>
        <dbReference type="EMBL" id="CAE0370840.1"/>
    </source>
</evidence>
<accession>A0A6S8E358</accession>